<protein>
    <recommendedName>
        <fullName evidence="4">Secreted protein</fullName>
    </recommendedName>
</protein>
<accession>A0AA38NKN4</accession>
<feature type="non-terminal residue" evidence="2">
    <location>
        <position position="74"/>
    </location>
</feature>
<gene>
    <name evidence="2" type="ORF">GGU10DRAFT_406722</name>
</gene>
<dbReference type="EMBL" id="MU793449">
    <property type="protein sequence ID" value="KAJ3782854.1"/>
    <property type="molecule type" value="Genomic_DNA"/>
</dbReference>
<dbReference type="Proteomes" id="UP001163798">
    <property type="component" value="Unassembled WGS sequence"/>
</dbReference>
<organism evidence="2 3">
    <name type="scientific">Lentinula aff. detonsa</name>
    <dbReference type="NCBI Taxonomy" id="2804958"/>
    <lineage>
        <taxon>Eukaryota</taxon>
        <taxon>Fungi</taxon>
        <taxon>Dikarya</taxon>
        <taxon>Basidiomycota</taxon>
        <taxon>Agaricomycotina</taxon>
        <taxon>Agaricomycetes</taxon>
        <taxon>Agaricomycetidae</taxon>
        <taxon>Agaricales</taxon>
        <taxon>Marasmiineae</taxon>
        <taxon>Omphalotaceae</taxon>
        <taxon>Lentinula</taxon>
    </lineage>
</organism>
<keyword evidence="1" id="KW-0732">Signal</keyword>
<evidence type="ECO:0008006" key="4">
    <source>
        <dbReference type="Google" id="ProtNLM"/>
    </source>
</evidence>
<feature type="chain" id="PRO_5041342897" description="Secreted protein" evidence="1">
    <location>
        <begin position="21"/>
        <end position="74"/>
    </location>
</feature>
<keyword evidence="3" id="KW-1185">Reference proteome</keyword>
<evidence type="ECO:0000313" key="3">
    <source>
        <dbReference type="Proteomes" id="UP001163798"/>
    </source>
</evidence>
<dbReference type="AlphaFoldDB" id="A0AA38NKN4"/>
<feature type="non-terminal residue" evidence="2">
    <location>
        <position position="1"/>
    </location>
</feature>
<evidence type="ECO:0000256" key="1">
    <source>
        <dbReference type="SAM" id="SignalP"/>
    </source>
</evidence>
<reference evidence="2" key="1">
    <citation type="submission" date="2022-08" db="EMBL/GenBank/DDBJ databases">
        <authorList>
            <consortium name="DOE Joint Genome Institute"/>
            <person name="Min B."/>
            <person name="Riley R."/>
            <person name="Sierra-Patev S."/>
            <person name="Naranjo-Ortiz M."/>
            <person name="Looney B."/>
            <person name="Konkel Z."/>
            <person name="Slot J.C."/>
            <person name="Sakamoto Y."/>
            <person name="Steenwyk J.L."/>
            <person name="Rokas A."/>
            <person name="Carro J."/>
            <person name="Camarero S."/>
            <person name="Ferreira P."/>
            <person name="Molpeceres G."/>
            <person name="Ruiz-Duenas F.J."/>
            <person name="Serrano A."/>
            <person name="Henrissat B."/>
            <person name="Drula E."/>
            <person name="Hughes K.W."/>
            <person name="Mata J.L."/>
            <person name="Ishikawa N.K."/>
            <person name="Vargas-Isla R."/>
            <person name="Ushijima S."/>
            <person name="Smith C.A."/>
            <person name="Ahrendt S."/>
            <person name="Andreopoulos W."/>
            <person name="He G."/>
            <person name="Labutti K."/>
            <person name="Lipzen A."/>
            <person name="Ng V."/>
            <person name="Sandor L."/>
            <person name="Barry K."/>
            <person name="Martinez A.T."/>
            <person name="Xiao Y."/>
            <person name="Gibbons J.G."/>
            <person name="Terashima K."/>
            <person name="Hibbett D.S."/>
            <person name="Grigoriev I.V."/>
        </authorList>
    </citation>
    <scope>NUCLEOTIDE SEQUENCE</scope>
    <source>
        <strain evidence="2">TFB10291</strain>
    </source>
</reference>
<sequence length="74" mass="8840">IKSIPLSTLLISILNNVVQVRYPCRPRYCTLAHFRWNRRSCSSRTHHYLLQRCRRYQKCKRQTVLSTPFSSSTL</sequence>
<evidence type="ECO:0000313" key="2">
    <source>
        <dbReference type="EMBL" id="KAJ3782854.1"/>
    </source>
</evidence>
<name>A0AA38NKN4_9AGAR</name>
<feature type="signal peptide" evidence="1">
    <location>
        <begin position="1"/>
        <end position="20"/>
    </location>
</feature>
<proteinExistence type="predicted"/>
<comment type="caution">
    <text evidence="2">The sequence shown here is derived from an EMBL/GenBank/DDBJ whole genome shotgun (WGS) entry which is preliminary data.</text>
</comment>